<protein>
    <submittedName>
        <fullName evidence="1">Uncharacterized protein</fullName>
    </submittedName>
</protein>
<evidence type="ECO:0000313" key="1">
    <source>
        <dbReference type="EMBL" id="JAE18477.1"/>
    </source>
</evidence>
<reference evidence="1" key="1">
    <citation type="submission" date="2014-09" db="EMBL/GenBank/DDBJ databases">
        <authorList>
            <person name="Magalhaes I.L.F."/>
            <person name="Oliveira U."/>
            <person name="Santos F.R."/>
            <person name="Vidigal T.H.D.A."/>
            <person name="Brescovit A.D."/>
            <person name="Santos A.J."/>
        </authorList>
    </citation>
    <scope>NUCLEOTIDE SEQUENCE</scope>
    <source>
        <tissue evidence="1">Shoot tissue taken approximately 20 cm above the soil surface</tissue>
    </source>
</reference>
<accession>A0A0A9G1T3</accession>
<name>A0A0A9G1T3_ARUDO</name>
<dbReference type="EMBL" id="GBRH01179419">
    <property type="protein sequence ID" value="JAE18477.1"/>
    <property type="molecule type" value="Transcribed_RNA"/>
</dbReference>
<organism evidence="1">
    <name type="scientific">Arundo donax</name>
    <name type="common">Giant reed</name>
    <name type="synonym">Donax arundinaceus</name>
    <dbReference type="NCBI Taxonomy" id="35708"/>
    <lineage>
        <taxon>Eukaryota</taxon>
        <taxon>Viridiplantae</taxon>
        <taxon>Streptophyta</taxon>
        <taxon>Embryophyta</taxon>
        <taxon>Tracheophyta</taxon>
        <taxon>Spermatophyta</taxon>
        <taxon>Magnoliopsida</taxon>
        <taxon>Liliopsida</taxon>
        <taxon>Poales</taxon>
        <taxon>Poaceae</taxon>
        <taxon>PACMAD clade</taxon>
        <taxon>Arundinoideae</taxon>
        <taxon>Arundineae</taxon>
        <taxon>Arundo</taxon>
    </lineage>
</organism>
<sequence length="21" mass="2317">MWVGELSRETGVAMSCAWESS</sequence>
<dbReference type="AlphaFoldDB" id="A0A0A9G1T3"/>
<reference evidence="1" key="2">
    <citation type="journal article" date="2015" name="Data Brief">
        <title>Shoot transcriptome of the giant reed, Arundo donax.</title>
        <authorList>
            <person name="Barrero R.A."/>
            <person name="Guerrero F.D."/>
            <person name="Moolhuijzen P."/>
            <person name="Goolsby J.A."/>
            <person name="Tidwell J."/>
            <person name="Bellgard S.E."/>
            <person name="Bellgard M.I."/>
        </authorList>
    </citation>
    <scope>NUCLEOTIDE SEQUENCE</scope>
    <source>
        <tissue evidence="1">Shoot tissue taken approximately 20 cm above the soil surface</tissue>
    </source>
</reference>
<proteinExistence type="predicted"/>